<sequence>MPLLPLLPLLSYRSLASPSPRPAASTTPRPSRSAESADQVLSHRPQHRNGEREIHHHHHAAIRPPVGSRHRHSSSSLLKPFLLCSARPSSRTSGPHRYPHRYPVVFRLATSLFLFLRERSGVGPGMVDGVKTRGDKQSGTPCRSIHQTSTLNPPVRSYKPPRPGTGNNFLRALDLVPHWRHVGRRPCLFKALSATVLFDSLRILLEPDATGVGHPSTSYARPSWHCPMRKPRPILHEPHCFSTKCAIRHLCRQTAAALGENEVGPSCPDSRPSKTRTNSRPPSKSLHHPAAPPFPDDHFQPHSNSEPKPRLLRTYSHLPL</sequence>
<dbReference type="AlphaFoldDB" id="A0A6A6F6U2"/>
<feature type="compositionally biased region" description="Low complexity" evidence="1">
    <location>
        <begin position="15"/>
        <end position="34"/>
    </location>
</feature>
<protein>
    <submittedName>
        <fullName evidence="2">Uncharacterized protein</fullName>
    </submittedName>
</protein>
<dbReference type="EMBL" id="ML992688">
    <property type="protein sequence ID" value="KAF2209183.1"/>
    <property type="molecule type" value="Genomic_DNA"/>
</dbReference>
<accession>A0A6A6F6U2</accession>
<evidence type="ECO:0000313" key="2">
    <source>
        <dbReference type="EMBL" id="KAF2209183.1"/>
    </source>
</evidence>
<dbReference type="Proteomes" id="UP000799539">
    <property type="component" value="Unassembled WGS sequence"/>
</dbReference>
<evidence type="ECO:0000256" key="1">
    <source>
        <dbReference type="SAM" id="MobiDB-lite"/>
    </source>
</evidence>
<gene>
    <name evidence="2" type="ORF">CERZMDRAFT_87156</name>
</gene>
<feature type="region of interest" description="Disordered" evidence="1">
    <location>
        <begin position="260"/>
        <end position="320"/>
    </location>
</feature>
<proteinExistence type="predicted"/>
<feature type="region of interest" description="Disordered" evidence="1">
    <location>
        <begin position="15"/>
        <end position="57"/>
    </location>
</feature>
<name>A0A6A6F6U2_9PEZI</name>
<reference evidence="2" key="1">
    <citation type="journal article" date="2020" name="Stud. Mycol.">
        <title>101 Dothideomycetes genomes: a test case for predicting lifestyles and emergence of pathogens.</title>
        <authorList>
            <person name="Haridas S."/>
            <person name="Albert R."/>
            <person name="Binder M."/>
            <person name="Bloem J."/>
            <person name="Labutti K."/>
            <person name="Salamov A."/>
            <person name="Andreopoulos B."/>
            <person name="Baker S."/>
            <person name="Barry K."/>
            <person name="Bills G."/>
            <person name="Bluhm B."/>
            <person name="Cannon C."/>
            <person name="Castanera R."/>
            <person name="Culley D."/>
            <person name="Daum C."/>
            <person name="Ezra D."/>
            <person name="Gonzalez J."/>
            <person name="Henrissat B."/>
            <person name="Kuo A."/>
            <person name="Liang C."/>
            <person name="Lipzen A."/>
            <person name="Lutzoni F."/>
            <person name="Magnuson J."/>
            <person name="Mondo S."/>
            <person name="Nolan M."/>
            <person name="Ohm R."/>
            <person name="Pangilinan J."/>
            <person name="Park H.-J."/>
            <person name="Ramirez L."/>
            <person name="Alfaro M."/>
            <person name="Sun H."/>
            <person name="Tritt A."/>
            <person name="Yoshinaga Y."/>
            <person name="Zwiers L.-H."/>
            <person name="Turgeon B."/>
            <person name="Goodwin S."/>
            <person name="Spatafora J."/>
            <person name="Crous P."/>
            <person name="Grigoriev I."/>
        </authorList>
    </citation>
    <scope>NUCLEOTIDE SEQUENCE</scope>
    <source>
        <strain evidence="2">SCOH1-5</strain>
    </source>
</reference>
<organism evidence="2 3">
    <name type="scientific">Cercospora zeae-maydis SCOH1-5</name>
    <dbReference type="NCBI Taxonomy" id="717836"/>
    <lineage>
        <taxon>Eukaryota</taxon>
        <taxon>Fungi</taxon>
        <taxon>Dikarya</taxon>
        <taxon>Ascomycota</taxon>
        <taxon>Pezizomycotina</taxon>
        <taxon>Dothideomycetes</taxon>
        <taxon>Dothideomycetidae</taxon>
        <taxon>Mycosphaerellales</taxon>
        <taxon>Mycosphaerellaceae</taxon>
        <taxon>Cercospora</taxon>
    </lineage>
</organism>
<keyword evidence="3" id="KW-1185">Reference proteome</keyword>
<evidence type="ECO:0000313" key="3">
    <source>
        <dbReference type="Proteomes" id="UP000799539"/>
    </source>
</evidence>
<feature type="compositionally biased region" description="Basic and acidic residues" evidence="1">
    <location>
        <begin position="295"/>
        <end position="309"/>
    </location>
</feature>
<feature type="region of interest" description="Disordered" evidence="1">
    <location>
        <begin position="126"/>
        <end position="162"/>
    </location>
</feature>
<feature type="compositionally biased region" description="Polar residues" evidence="1">
    <location>
        <begin position="137"/>
        <end position="152"/>
    </location>
</feature>